<evidence type="ECO:0000256" key="11">
    <source>
        <dbReference type="ARBA" id="ARBA00048044"/>
    </source>
</evidence>
<dbReference type="GO" id="GO:0005743">
    <property type="term" value="C:mitochondrial inner membrane"/>
    <property type="evidence" value="ECO:0007669"/>
    <property type="project" value="TreeGrafter"/>
</dbReference>
<evidence type="ECO:0000256" key="2">
    <source>
        <dbReference type="ARBA" id="ARBA00004141"/>
    </source>
</evidence>
<feature type="transmembrane region" description="Helical" evidence="12">
    <location>
        <begin position="129"/>
        <end position="148"/>
    </location>
</feature>
<dbReference type="HAMAP" id="MF_01665">
    <property type="entry name" value="HemeA_synth_type2"/>
    <property type="match status" value="1"/>
</dbReference>
<evidence type="ECO:0000256" key="3">
    <source>
        <dbReference type="ARBA" id="ARBA00022692"/>
    </source>
</evidence>
<evidence type="ECO:0000256" key="5">
    <source>
        <dbReference type="ARBA" id="ARBA00022989"/>
    </source>
</evidence>
<evidence type="ECO:0000256" key="9">
    <source>
        <dbReference type="ARBA" id="ARBA00023136"/>
    </source>
</evidence>
<dbReference type="GO" id="GO:0046872">
    <property type="term" value="F:metal ion binding"/>
    <property type="evidence" value="ECO:0007669"/>
    <property type="project" value="UniProtKB-KW"/>
</dbReference>
<evidence type="ECO:0000256" key="8">
    <source>
        <dbReference type="ARBA" id="ARBA00023133"/>
    </source>
</evidence>
<comment type="pathway">
    <text evidence="10">Porphyrin-containing compound metabolism; heme A biosynthesis; heme A from heme O: step 1/1.</text>
</comment>
<evidence type="ECO:0000256" key="10">
    <source>
        <dbReference type="ARBA" id="ARBA00044501"/>
    </source>
</evidence>
<evidence type="ECO:0000313" key="14">
    <source>
        <dbReference type="Proteomes" id="UP000716291"/>
    </source>
</evidence>
<dbReference type="OrthoDB" id="1726137at2759"/>
<feature type="transmembrane region" description="Helical" evidence="12">
    <location>
        <begin position="278"/>
        <end position="300"/>
    </location>
</feature>
<evidence type="ECO:0000256" key="4">
    <source>
        <dbReference type="ARBA" id="ARBA00022723"/>
    </source>
</evidence>
<dbReference type="AlphaFoldDB" id="A0A9P6XEX0"/>
<keyword evidence="14" id="KW-1185">Reference proteome</keyword>
<dbReference type="Pfam" id="PF02628">
    <property type="entry name" value="COX15-CtaA"/>
    <property type="match status" value="1"/>
</dbReference>
<keyword evidence="9 12" id="KW-0472">Membrane</keyword>
<gene>
    <name evidence="13" type="ORF">G6F64_003125</name>
</gene>
<feature type="transmembrane region" description="Helical" evidence="12">
    <location>
        <begin position="240"/>
        <end position="258"/>
    </location>
</feature>
<dbReference type="InterPro" id="IPR003780">
    <property type="entry name" value="COX15/CtaA_fam"/>
</dbReference>
<feature type="transmembrane region" description="Helical" evidence="12">
    <location>
        <begin position="336"/>
        <end position="359"/>
    </location>
</feature>
<comment type="cofactor">
    <cofactor evidence="1">
        <name>heme b</name>
        <dbReference type="ChEBI" id="CHEBI:60344"/>
    </cofactor>
</comment>
<proteinExistence type="inferred from homology"/>
<dbReference type="PANTHER" id="PTHR23289">
    <property type="entry name" value="CYTOCHROME C OXIDASE ASSEMBLY PROTEIN COX15"/>
    <property type="match status" value="1"/>
</dbReference>
<dbReference type="GO" id="GO:0006784">
    <property type="term" value="P:heme A biosynthetic process"/>
    <property type="evidence" value="ECO:0007669"/>
    <property type="project" value="InterPro"/>
</dbReference>
<comment type="catalytic activity">
    <reaction evidence="11">
        <text>Fe(II)-heme o + 2 A + H2O = Fe(II)-heme a + 2 AH2</text>
        <dbReference type="Rhea" id="RHEA:63388"/>
        <dbReference type="ChEBI" id="CHEBI:13193"/>
        <dbReference type="ChEBI" id="CHEBI:15377"/>
        <dbReference type="ChEBI" id="CHEBI:17499"/>
        <dbReference type="ChEBI" id="CHEBI:60530"/>
        <dbReference type="ChEBI" id="CHEBI:61715"/>
        <dbReference type="EC" id="1.17.99.9"/>
    </reaction>
    <physiologicalReaction direction="left-to-right" evidence="11">
        <dbReference type="Rhea" id="RHEA:63389"/>
    </physiologicalReaction>
</comment>
<comment type="caution">
    <text evidence="13">The sequence shown here is derived from an EMBL/GenBank/DDBJ whole genome shotgun (WGS) entry which is preliminary data.</text>
</comment>
<dbReference type="InterPro" id="IPR023754">
    <property type="entry name" value="HemeA_Synthase_type2"/>
</dbReference>
<keyword evidence="3 12" id="KW-0812">Transmembrane</keyword>
<evidence type="ECO:0000256" key="7">
    <source>
        <dbReference type="ARBA" id="ARBA00023004"/>
    </source>
</evidence>
<dbReference type="GO" id="GO:0016653">
    <property type="term" value="F:oxidoreductase activity, acting on NAD(P)H, heme protein as acceptor"/>
    <property type="evidence" value="ECO:0007669"/>
    <property type="project" value="TreeGrafter"/>
</dbReference>
<sequence>MDSLAVLGYLMSSRSMPPVPLARKSDSTENKSTLLEELTAAKRQFKILELENECIEVALKKAAFQRPFLGPSRRQLLTKALSTFRQPPVRKSCLQFHSNTFKAQFSQQKRFIQSFAAVETTKPIVGHWLYFNAGLVFAIVVVGGLTRLTESGLSITEWNVISGMKPPRSQQEWIEEFEKYKQFPEYKILNRHMTLEEFKNIFYWEWSHRMIGRFIGMSFVLPGLYFASRGYMSKRVMKQTFGISCLLGFQGFMGWYMVKSGLSEALMKEPGAVPRVSQYRLTAHLATAVAIYGSTIFVAADILRQNKIASGQYPASTAAMLNNPVLKRFRIASHSLGSLILLTLLSGGLVAGLDAGLIYNEYPWMGEGIVPPKDELWSDNYVKPNDGGKWRNFFENPTTVQFDHRTLAETTATLTTALWAYSRGLPLPKNARIAVNTMMGAVVLQVTLGISTLIYMVPIELAAAHQAGALALVTSNFWLIHALRRVPL</sequence>
<keyword evidence="5 12" id="KW-1133">Transmembrane helix</keyword>
<reference evidence="13" key="1">
    <citation type="journal article" date="2020" name="Microb. Genom.">
        <title>Genetic diversity of clinical and environmental Mucorales isolates obtained from an investigation of mucormycosis cases among solid organ transplant recipients.</title>
        <authorList>
            <person name="Nguyen M.H."/>
            <person name="Kaul D."/>
            <person name="Muto C."/>
            <person name="Cheng S.J."/>
            <person name="Richter R.A."/>
            <person name="Bruno V.M."/>
            <person name="Liu G."/>
            <person name="Beyhan S."/>
            <person name="Sundermann A.J."/>
            <person name="Mounaud S."/>
            <person name="Pasculle A.W."/>
            <person name="Nierman W.C."/>
            <person name="Driscoll E."/>
            <person name="Cumbie R."/>
            <person name="Clancy C.J."/>
            <person name="Dupont C.L."/>
        </authorList>
    </citation>
    <scope>NUCLEOTIDE SEQUENCE</scope>
    <source>
        <strain evidence="13">GL11</strain>
    </source>
</reference>
<keyword evidence="6" id="KW-0560">Oxidoreductase</keyword>
<comment type="subcellular location">
    <subcellularLocation>
        <location evidence="2">Membrane</location>
        <topology evidence="2">Multi-pass membrane protein</topology>
    </subcellularLocation>
</comment>
<evidence type="ECO:0000256" key="12">
    <source>
        <dbReference type="SAM" id="Phobius"/>
    </source>
</evidence>
<dbReference type="PANTHER" id="PTHR23289:SF2">
    <property type="entry name" value="CYTOCHROME C OXIDASE ASSEMBLY PROTEIN COX15 HOMOLOG"/>
    <property type="match status" value="1"/>
</dbReference>
<keyword evidence="8" id="KW-0350">Heme biosynthesis</keyword>
<keyword evidence="4" id="KW-0479">Metal-binding</keyword>
<protein>
    <submittedName>
        <fullName evidence="13">Uncharacterized protein</fullName>
    </submittedName>
</protein>
<dbReference type="GO" id="GO:0120547">
    <property type="term" value="F:heme A synthase activity"/>
    <property type="evidence" value="ECO:0007669"/>
    <property type="project" value="UniProtKB-EC"/>
</dbReference>
<dbReference type="Proteomes" id="UP000716291">
    <property type="component" value="Unassembled WGS sequence"/>
</dbReference>
<name>A0A9P6XEX0_RHIOR</name>
<evidence type="ECO:0000256" key="1">
    <source>
        <dbReference type="ARBA" id="ARBA00001970"/>
    </source>
</evidence>
<organism evidence="13 14">
    <name type="scientific">Rhizopus oryzae</name>
    <name type="common">Mucormycosis agent</name>
    <name type="synonym">Rhizopus arrhizus var. delemar</name>
    <dbReference type="NCBI Taxonomy" id="64495"/>
    <lineage>
        <taxon>Eukaryota</taxon>
        <taxon>Fungi</taxon>
        <taxon>Fungi incertae sedis</taxon>
        <taxon>Mucoromycota</taxon>
        <taxon>Mucoromycotina</taxon>
        <taxon>Mucoromycetes</taxon>
        <taxon>Mucorales</taxon>
        <taxon>Mucorineae</taxon>
        <taxon>Rhizopodaceae</taxon>
        <taxon>Rhizopus</taxon>
    </lineage>
</organism>
<dbReference type="EMBL" id="JAANQT010000295">
    <property type="protein sequence ID" value="KAG1312315.1"/>
    <property type="molecule type" value="Genomic_DNA"/>
</dbReference>
<keyword evidence="7" id="KW-0408">Iron</keyword>
<evidence type="ECO:0000256" key="6">
    <source>
        <dbReference type="ARBA" id="ARBA00023002"/>
    </source>
</evidence>
<evidence type="ECO:0000313" key="13">
    <source>
        <dbReference type="EMBL" id="KAG1312315.1"/>
    </source>
</evidence>
<feature type="transmembrane region" description="Helical" evidence="12">
    <location>
        <begin position="210"/>
        <end position="228"/>
    </location>
</feature>
<feature type="transmembrane region" description="Helical" evidence="12">
    <location>
        <begin position="433"/>
        <end position="457"/>
    </location>
</feature>
<accession>A0A9P6XEX0</accession>